<keyword evidence="4" id="KW-1278">Translocase</keyword>
<dbReference type="OrthoDB" id="6461291at2"/>
<name>A0A2S5KNE5_9PROT</name>
<dbReference type="SMART" id="SM00382">
    <property type="entry name" value="AAA"/>
    <property type="match status" value="1"/>
</dbReference>
<accession>A0A2S5KNE5</accession>
<sequence>MLSADDLGVTRPGKVLLADISMALHPGELLMVLGPNGAGKSTLLKCLSGALQPDVGQVALDGVTLPEWPLQELARKRAVLTQQVHIPFALQVQEVVQLGLTPWQLSARQRQQLSEAALAEVGLGELQRRNYLQLSGGEQQRVQLARMLVQLRADGGSLHGRYLLLDEPLAALDLLHQQRVLRLLQRLRDQGLGILCVIHDVNLAALYGDRLLLLQQGRMRYMGSAQGLLEGSHIETTYGADLIALRHPEAGVPQWWFRG</sequence>
<evidence type="ECO:0000256" key="4">
    <source>
        <dbReference type="ARBA" id="ARBA00022967"/>
    </source>
</evidence>
<feature type="domain" description="ABC transporter" evidence="6">
    <location>
        <begin position="2"/>
        <end position="241"/>
    </location>
</feature>
<dbReference type="GO" id="GO:0016887">
    <property type="term" value="F:ATP hydrolysis activity"/>
    <property type="evidence" value="ECO:0007669"/>
    <property type="project" value="InterPro"/>
</dbReference>
<keyword evidence="3 7" id="KW-0067">ATP-binding</keyword>
<evidence type="ECO:0000259" key="6">
    <source>
        <dbReference type="PROSITE" id="PS50893"/>
    </source>
</evidence>
<dbReference type="PANTHER" id="PTHR42794:SF1">
    <property type="entry name" value="HEMIN IMPORT ATP-BINDING PROTEIN HMUV"/>
    <property type="match status" value="1"/>
</dbReference>
<evidence type="ECO:0000256" key="1">
    <source>
        <dbReference type="ARBA" id="ARBA00022448"/>
    </source>
</evidence>
<comment type="function">
    <text evidence="5">Part of the ABC transporter complex HmuTUV involved in hemin import. Responsible for energy coupling to the transport system.</text>
</comment>
<dbReference type="InterPro" id="IPR017871">
    <property type="entry name" value="ABC_transporter-like_CS"/>
</dbReference>
<reference evidence="7 8" key="1">
    <citation type="submission" date="2018-02" db="EMBL/GenBank/DDBJ databases">
        <title>novel marine gammaproteobacteria from coastal saline agro ecosystem.</title>
        <authorList>
            <person name="Krishnan R."/>
            <person name="Ramesh Kumar N."/>
        </authorList>
    </citation>
    <scope>NUCLEOTIDE SEQUENCE [LARGE SCALE GENOMIC DNA]</scope>
    <source>
        <strain evidence="7 8">228</strain>
    </source>
</reference>
<evidence type="ECO:0000256" key="5">
    <source>
        <dbReference type="ARBA" id="ARBA00037066"/>
    </source>
</evidence>
<dbReference type="GO" id="GO:0005524">
    <property type="term" value="F:ATP binding"/>
    <property type="evidence" value="ECO:0007669"/>
    <property type="project" value="UniProtKB-KW"/>
</dbReference>
<dbReference type="NCBIfam" id="NF010068">
    <property type="entry name" value="PRK13548.1"/>
    <property type="match status" value="1"/>
</dbReference>
<dbReference type="PROSITE" id="PS00211">
    <property type="entry name" value="ABC_TRANSPORTER_1"/>
    <property type="match status" value="1"/>
</dbReference>
<comment type="caution">
    <text evidence="7">The sequence shown here is derived from an EMBL/GenBank/DDBJ whole genome shotgun (WGS) entry which is preliminary data.</text>
</comment>
<dbReference type="EMBL" id="PRLP01000057">
    <property type="protein sequence ID" value="PPC76155.1"/>
    <property type="molecule type" value="Genomic_DNA"/>
</dbReference>
<dbReference type="Pfam" id="PF00005">
    <property type="entry name" value="ABC_tran"/>
    <property type="match status" value="1"/>
</dbReference>
<proteinExistence type="predicted"/>
<dbReference type="PANTHER" id="PTHR42794">
    <property type="entry name" value="HEMIN IMPORT ATP-BINDING PROTEIN HMUV"/>
    <property type="match status" value="1"/>
</dbReference>
<evidence type="ECO:0000313" key="7">
    <source>
        <dbReference type="EMBL" id="PPC76155.1"/>
    </source>
</evidence>
<protein>
    <submittedName>
        <fullName evidence="7">Heme ABC transporter ATP-binding protein</fullName>
    </submittedName>
</protein>
<dbReference type="AlphaFoldDB" id="A0A2S5KNE5"/>
<evidence type="ECO:0000313" key="8">
    <source>
        <dbReference type="Proteomes" id="UP000238196"/>
    </source>
</evidence>
<dbReference type="CDD" id="cd03214">
    <property type="entry name" value="ABC_Iron-Siderophores_B12_Hemin"/>
    <property type="match status" value="1"/>
</dbReference>
<dbReference type="PROSITE" id="PS50893">
    <property type="entry name" value="ABC_TRANSPORTER_2"/>
    <property type="match status" value="1"/>
</dbReference>
<gene>
    <name evidence="7" type="ORF">C4K68_17370</name>
</gene>
<dbReference type="SUPFAM" id="SSF52540">
    <property type="entry name" value="P-loop containing nucleoside triphosphate hydrolases"/>
    <property type="match status" value="1"/>
</dbReference>
<dbReference type="InterPro" id="IPR027417">
    <property type="entry name" value="P-loop_NTPase"/>
</dbReference>
<organism evidence="7 8">
    <name type="scientific">Proteobacteria bacterium 228</name>
    <dbReference type="NCBI Taxonomy" id="2083153"/>
    <lineage>
        <taxon>Bacteria</taxon>
        <taxon>Pseudomonadati</taxon>
        <taxon>Pseudomonadota</taxon>
    </lineage>
</organism>
<keyword evidence="1" id="KW-0813">Transport</keyword>
<dbReference type="Proteomes" id="UP000238196">
    <property type="component" value="Unassembled WGS sequence"/>
</dbReference>
<dbReference type="InterPro" id="IPR003439">
    <property type="entry name" value="ABC_transporter-like_ATP-bd"/>
</dbReference>
<keyword evidence="2" id="KW-0547">Nucleotide-binding</keyword>
<dbReference type="InterPro" id="IPR003593">
    <property type="entry name" value="AAA+_ATPase"/>
</dbReference>
<evidence type="ECO:0000256" key="2">
    <source>
        <dbReference type="ARBA" id="ARBA00022741"/>
    </source>
</evidence>
<dbReference type="Gene3D" id="3.40.50.300">
    <property type="entry name" value="P-loop containing nucleotide triphosphate hydrolases"/>
    <property type="match status" value="1"/>
</dbReference>
<evidence type="ECO:0000256" key="3">
    <source>
        <dbReference type="ARBA" id="ARBA00022840"/>
    </source>
</evidence>